<evidence type="ECO:0000256" key="1">
    <source>
        <dbReference type="SAM" id="MobiDB-lite"/>
    </source>
</evidence>
<keyword evidence="3" id="KW-1185">Reference proteome</keyword>
<evidence type="ECO:0000313" key="2">
    <source>
        <dbReference type="EMBL" id="CAI4211400.1"/>
    </source>
</evidence>
<organism evidence="2 3">
    <name type="scientific">Parascedosporium putredinis</name>
    <dbReference type="NCBI Taxonomy" id="1442378"/>
    <lineage>
        <taxon>Eukaryota</taxon>
        <taxon>Fungi</taxon>
        <taxon>Dikarya</taxon>
        <taxon>Ascomycota</taxon>
        <taxon>Pezizomycotina</taxon>
        <taxon>Sordariomycetes</taxon>
        <taxon>Hypocreomycetidae</taxon>
        <taxon>Microascales</taxon>
        <taxon>Microascaceae</taxon>
        <taxon>Parascedosporium</taxon>
    </lineage>
</organism>
<name>A0A9P1GVH8_9PEZI</name>
<accession>A0A9P1GVH8</accession>
<dbReference type="AlphaFoldDB" id="A0A9P1GVH8"/>
<dbReference type="Proteomes" id="UP000838763">
    <property type="component" value="Unassembled WGS sequence"/>
</dbReference>
<feature type="compositionally biased region" description="Polar residues" evidence="1">
    <location>
        <begin position="187"/>
        <end position="205"/>
    </location>
</feature>
<sequence>MLSQTYGYIRDQMSAISGMNSSPQQQRFFEPSPVDVLVLKVMVQKAKGIPLEIVDTIVEFAEYWPCSHTSVDYRNPVTGHESKAFRQDANTMVLRTPPIGFRNPLTDRYSTDEKIPPGEIRNECELKHFEKYLGEAMPPLKNPVRKVVFTLKSRDQGWGGGPSHGMYEGSYTWFEAGVEKFDIDAQSTDRSTNPTTSSHIANSGRFSPAEHEWRRVQPGCRTVTHDAYHHLDLAGRRRERLPEAEDLTLFGRGAGTGDGNFVRNLEVGDVITVWAKSRFPGWVNNVYSVKVSVYWAV</sequence>
<protein>
    <submittedName>
        <fullName evidence="2">Uncharacterized protein</fullName>
    </submittedName>
</protein>
<gene>
    <name evidence="2" type="ORF">PPNO1_LOCUS1195</name>
</gene>
<evidence type="ECO:0000313" key="3">
    <source>
        <dbReference type="Proteomes" id="UP000838763"/>
    </source>
</evidence>
<reference evidence="2" key="1">
    <citation type="submission" date="2022-11" db="EMBL/GenBank/DDBJ databases">
        <authorList>
            <person name="Scott C."/>
            <person name="Bruce N."/>
        </authorList>
    </citation>
    <scope>NUCLEOTIDE SEQUENCE</scope>
</reference>
<dbReference type="OrthoDB" id="66095at2759"/>
<proteinExistence type="predicted"/>
<comment type="caution">
    <text evidence="2">The sequence shown here is derived from an EMBL/GenBank/DDBJ whole genome shotgun (WGS) entry which is preliminary data.</text>
</comment>
<dbReference type="EMBL" id="CALLCH030000001">
    <property type="protein sequence ID" value="CAI4211400.1"/>
    <property type="molecule type" value="Genomic_DNA"/>
</dbReference>
<feature type="region of interest" description="Disordered" evidence="1">
    <location>
        <begin position="187"/>
        <end position="211"/>
    </location>
</feature>